<feature type="region of interest" description="Disordered" evidence="1">
    <location>
        <begin position="710"/>
        <end position="731"/>
    </location>
</feature>
<organism evidence="2 3">
    <name type="scientific">Homarus americanus</name>
    <name type="common">American lobster</name>
    <dbReference type="NCBI Taxonomy" id="6706"/>
    <lineage>
        <taxon>Eukaryota</taxon>
        <taxon>Metazoa</taxon>
        <taxon>Ecdysozoa</taxon>
        <taxon>Arthropoda</taxon>
        <taxon>Crustacea</taxon>
        <taxon>Multicrustacea</taxon>
        <taxon>Malacostraca</taxon>
        <taxon>Eumalacostraca</taxon>
        <taxon>Eucarida</taxon>
        <taxon>Decapoda</taxon>
        <taxon>Pleocyemata</taxon>
        <taxon>Astacidea</taxon>
        <taxon>Nephropoidea</taxon>
        <taxon>Nephropidae</taxon>
        <taxon>Homarus</taxon>
    </lineage>
</organism>
<evidence type="ECO:0000313" key="3">
    <source>
        <dbReference type="Proteomes" id="UP000747542"/>
    </source>
</evidence>
<feature type="region of interest" description="Disordered" evidence="1">
    <location>
        <begin position="809"/>
        <end position="843"/>
    </location>
</feature>
<dbReference type="Proteomes" id="UP000747542">
    <property type="component" value="Unassembled WGS sequence"/>
</dbReference>
<gene>
    <name evidence="2" type="ORF">Hamer_G009253</name>
</gene>
<feature type="region of interest" description="Disordered" evidence="1">
    <location>
        <begin position="1662"/>
        <end position="1681"/>
    </location>
</feature>
<feature type="region of interest" description="Disordered" evidence="1">
    <location>
        <begin position="1"/>
        <end position="30"/>
    </location>
</feature>
<dbReference type="EMBL" id="JAHLQT010046319">
    <property type="protein sequence ID" value="KAG7153613.1"/>
    <property type="molecule type" value="Genomic_DNA"/>
</dbReference>
<feature type="compositionally biased region" description="Basic residues" evidence="1">
    <location>
        <begin position="2253"/>
        <end position="2268"/>
    </location>
</feature>
<feature type="region of interest" description="Disordered" evidence="1">
    <location>
        <begin position="1985"/>
        <end position="2082"/>
    </location>
</feature>
<feature type="compositionally biased region" description="Polar residues" evidence="1">
    <location>
        <begin position="827"/>
        <end position="837"/>
    </location>
</feature>
<evidence type="ECO:0000256" key="1">
    <source>
        <dbReference type="SAM" id="MobiDB-lite"/>
    </source>
</evidence>
<feature type="compositionally biased region" description="Polar residues" evidence="1">
    <location>
        <begin position="1485"/>
        <end position="1495"/>
    </location>
</feature>
<feature type="region of interest" description="Disordered" evidence="1">
    <location>
        <begin position="1412"/>
        <end position="1440"/>
    </location>
</feature>
<feature type="region of interest" description="Disordered" evidence="1">
    <location>
        <begin position="1790"/>
        <end position="1852"/>
    </location>
</feature>
<feature type="compositionally biased region" description="Low complexity" evidence="1">
    <location>
        <begin position="1792"/>
        <end position="1806"/>
    </location>
</feature>
<keyword evidence="3" id="KW-1185">Reference proteome</keyword>
<feature type="region of interest" description="Disordered" evidence="1">
    <location>
        <begin position="1876"/>
        <end position="1906"/>
    </location>
</feature>
<proteinExistence type="predicted"/>
<feature type="region of interest" description="Disordered" evidence="1">
    <location>
        <begin position="1472"/>
        <end position="1495"/>
    </location>
</feature>
<feature type="compositionally biased region" description="Basic residues" evidence="1">
    <location>
        <begin position="2138"/>
        <end position="2147"/>
    </location>
</feature>
<feature type="region of interest" description="Disordered" evidence="1">
    <location>
        <begin position="2105"/>
        <end position="2166"/>
    </location>
</feature>
<feature type="compositionally biased region" description="Polar residues" evidence="1">
    <location>
        <begin position="1669"/>
        <end position="1681"/>
    </location>
</feature>
<feature type="compositionally biased region" description="Polar residues" evidence="1">
    <location>
        <begin position="1169"/>
        <end position="1190"/>
    </location>
</feature>
<feature type="compositionally biased region" description="Low complexity" evidence="1">
    <location>
        <begin position="811"/>
        <end position="826"/>
    </location>
</feature>
<feature type="region of interest" description="Disordered" evidence="1">
    <location>
        <begin position="1138"/>
        <end position="1190"/>
    </location>
</feature>
<reference evidence="2" key="1">
    <citation type="journal article" date="2021" name="Sci. Adv.">
        <title>The American lobster genome reveals insights on longevity, neural, and immune adaptations.</title>
        <authorList>
            <person name="Polinski J.M."/>
            <person name="Zimin A.V."/>
            <person name="Clark K.F."/>
            <person name="Kohn A.B."/>
            <person name="Sadowski N."/>
            <person name="Timp W."/>
            <person name="Ptitsyn A."/>
            <person name="Khanna P."/>
            <person name="Romanova D.Y."/>
            <person name="Williams P."/>
            <person name="Greenwood S.J."/>
            <person name="Moroz L.L."/>
            <person name="Walt D.R."/>
            <person name="Bodnar A.G."/>
        </authorList>
    </citation>
    <scope>NUCLEOTIDE SEQUENCE</scope>
    <source>
        <strain evidence="2">GMGI-L3</strain>
    </source>
</reference>
<feature type="compositionally biased region" description="Polar residues" evidence="1">
    <location>
        <begin position="1895"/>
        <end position="1906"/>
    </location>
</feature>
<feature type="compositionally biased region" description="Low complexity" evidence="1">
    <location>
        <begin position="1559"/>
        <end position="1568"/>
    </location>
</feature>
<sequence length="2312" mass="258115">MSSDDDTAEEIEEEIYEHSEEAARSLSESKGESLVFSLIDVQEEETTTADNWLSLNEAASGDEYKRIVNTQSLSTGAESHNDNLGNNFQDFLVKKNENGSRDKEAGEEEVVPKKPRKSLFQHKGEQLYPQIFKGISGSDKLISADPSPVSSDWSVESFRTHSTGSNCEYIKDRSVSEVSVSIPKLSVFSLGTAHKVSSLVKQFSCDIEETSDKPTESAPRRHSLPVELFQGTSVECDSLISLQHGKQRPPVSEESSASCASKDCVSSMVCHFDWQEKREHASDIGSKNSLRKLGQLSPRVKASVEKIDACLSRVSLPDSQVIIEERKILKNKENITFRETAKKVMKLLCSSQKENTPCHKTKLKESLHKIDKGKEFPKGRVKDKSECEFSFSHSISSIASPVKSMRTYSKKGNDNNENINVIDEATTYDTEEEVEDMPKELEQDAISCINKDTKQRDNSNESRNVIDEATTYYTEEEVEDEDIPQESEQNVINCVDKESDDLLVIEDTVLKATDPNISEPPELAEISCASSGKVNGCTSRNSLSESLENKISIGHNISPEDNRDDEVILSNDKVVKIPPKHGDGVDSLHSTLFEAENMSHLSESIVQTASSLHSDACDGRESNLEIRTGDAIKKDSICGSPSDKGKEKGVPEDSECLSGNEFLLSIENESCDELINIDFDHSGDEIFDDEFSDASEIVLEFISKSPISAITERTEESGQESENQNSRIESESDLCSAYIQNSLEQTGNNTISGNECQNNEQKVTKASAIGPLSGKHFPSLPLNIVHDDSSQFTGTSSVQGGSLVQTQVSIQTSSESVHPHSSQSSTIVVGQYSSKPGTKSKLPMLTSNIKFDKTMEKNATPPLSPTTKIPGPLRASLHRNSSRSLHNLASNYGPRSRNQGLHNRSISVSSDNLEGNCLRAKSLSPGPIPKQKIRCGSESGGQGNLNRRCISAIALNEEENHVNLKRNRSFSLNKLNRSRSSSMTSIASSKKVDYSQVTSKVRQYIKDMKDKDLRNSTRSLPSTPARKKMQLVTNEAIVLDEKLLRELSKYNEEKMPHDIRKIRDQIIGEKGDPKRLEEILKLLICERKSRYASDTTLAALQLRYDNLNAMFAEKQNEIDRLRFHKDIHINKEYSFTIKTQEERRDNSGRSSHNETPPLTPSRSLHHYLSSPNLSGRRSSYQVTPPNTPNIRSLSPTLTCFNFIKNTSTPIVDPNWNFAYDPSSSCVLQDSLPRDAPRDHHSPEADQDKNKDLERTESSLEGVSLQSWMKDANNILKRVKEFALLEGSAALQHSERNIIWHSILQQYWCLSSQFPMLTLLAPAKESGQLLQELGLALQATASRFDLDLVIDKCQKGGEVTVSCPNTVSGVDKRRVNENHIKNLSAEFRKFNQDGRGKIGTKEIVRDVSEQPRLNLESEVHKTQTENNQENGRLSHEQRSHTPLQYSSVKLKKEEHGSEIDIKLKTSSKNIITPKSKRSDVPAVSTDPPTSINQNDFKKNNNIQETVPVVGLIPHILEGPSGTDKIDISPLAACSPAHSRESMKTVGPLEKAKVPHTAYESSSTSPVPSMLSLNSSQPFDIHEDPNNSLTNLHLDSAQYRNRTGVSLPLDHATVVENKQMTHHHGHSIDCSSPKLESDLPRCSWRSNNVTPRLPWGKAIKVRDLDSGCPGSEQSTRMSHNASLDQPEQLDIPNFLSSLDATSNINLQSIIRIKDPQKCSFENEEYVSDCIYNEAVDKLASRSSTHTFCGDKNSECHADAAPSSDLIEMAFPESEVCQIRESVDTDITRKCRTLSGSRSSKGSSKNKLGQYYGHSESQDVTQKTGHERLLNDDHIVRNDSRRGTKSNNSDLKDTKINEDVFSQGGEFNNNTSYVQQRRMSQKESEKRTVEGKVKSKEWQTGSKMSSSVGIEQNQGNNVIFSPVNQNPKKQTQSYKYSARFVSGNISDQSEMSTSSRNSSSNIYNNISKLKRDLNIIKSQMMNLTSEVFHNKKTKGEGSQTSSSNKTSKMNRRQNPLKALDVSLYSEDSEHDSYITPPRLSHVQASKDQMHRSIRSRTTTHTKTKNKNVSEDFHNHYKSPVDLNYQDSQEDTSIQFSNSSLERLSESLFANSKMDNIPTSTPKNKKSNSRERKKDSSSPVKIKIHRERLKRKESQAGNIENTGTKQHMTDHKRTLKTLSFGHICSKHASVQTENREPIQTSNEEIITDVTQAKVQENQSVQVSENHRLSTTAPVIYIHNYNCGSETSKVCPDDTGKHKSSQHGSIHRKHRRSGSAQELMVSLDEATTLAERLRLRSENMLSYLNLHLSVHDDPNQP</sequence>
<protein>
    <submittedName>
        <fullName evidence="2">Uncharacterized protein</fullName>
    </submittedName>
</protein>
<feature type="compositionally biased region" description="Basic and acidic residues" evidence="1">
    <location>
        <begin position="1412"/>
        <end position="1422"/>
    </location>
</feature>
<feature type="compositionally biased region" description="Basic and acidic residues" evidence="1">
    <location>
        <begin position="1821"/>
        <end position="1839"/>
    </location>
</feature>
<feature type="region of interest" description="Disordered" evidence="1">
    <location>
        <begin position="2247"/>
        <end position="2272"/>
    </location>
</feature>
<feature type="compositionally biased region" description="Polar residues" evidence="1">
    <location>
        <begin position="2105"/>
        <end position="2118"/>
    </location>
</feature>
<feature type="compositionally biased region" description="Basic and acidic residues" evidence="1">
    <location>
        <begin position="1877"/>
        <end position="1894"/>
    </location>
</feature>
<feature type="compositionally biased region" description="Basic and acidic residues" evidence="1">
    <location>
        <begin position="1231"/>
        <end position="1257"/>
    </location>
</feature>
<feature type="compositionally biased region" description="Polar residues" evidence="1">
    <location>
        <begin position="1993"/>
        <end position="2004"/>
    </location>
</feature>
<name>A0A8J5JFL3_HOMAM</name>
<feature type="compositionally biased region" description="Basic residues" evidence="1">
    <location>
        <begin position="2048"/>
        <end position="2062"/>
    </location>
</feature>
<feature type="compositionally biased region" description="Polar residues" evidence="1">
    <location>
        <begin position="1148"/>
        <end position="1162"/>
    </location>
</feature>
<feature type="region of interest" description="Disordered" evidence="1">
    <location>
        <begin position="1548"/>
        <end position="1568"/>
    </location>
</feature>
<feature type="compositionally biased region" description="Polar residues" evidence="1">
    <location>
        <begin position="2151"/>
        <end position="2162"/>
    </location>
</feature>
<feature type="region of interest" description="Disordered" evidence="1">
    <location>
        <begin position="1228"/>
        <end position="1257"/>
    </location>
</feature>
<accession>A0A8J5JFL3</accession>
<feature type="compositionally biased region" description="Acidic residues" evidence="1">
    <location>
        <begin position="1"/>
        <end position="15"/>
    </location>
</feature>
<feature type="compositionally biased region" description="Basic and acidic residues" evidence="1">
    <location>
        <begin position="16"/>
        <end position="30"/>
    </location>
</feature>
<comment type="caution">
    <text evidence="2">The sequence shown here is derived from an EMBL/GenBank/DDBJ whole genome shotgun (WGS) entry which is preliminary data.</text>
</comment>
<evidence type="ECO:0000313" key="2">
    <source>
        <dbReference type="EMBL" id="KAG7153613.1"/>
    </source>
</evidence>